<reference evidence="3 4" key="1">
    <citation type="journal article" date="2007" name="Science">
        <title>Sea anemone genome reveals ancestral eumetazoan gene repertoire and genomic organization.</title>
        <authorList>
            <person name="Putnam N.H."/>
            <person name="Srivastava M."/>
            <person name="Hellsten U."/>
            <person name="Dirks B."/>
            <person name="Chapman J."/>
            <person name="Salamov A."/>
            <person name="Terry A."/>
            <person name="Shapiro H."/>
            <person name="Lindquist E."/>
            <person name="Kapitonov V.V."/>
            <person name="Jurka J."/>
            <person name="Genikhovich G."/>
            <person name="Grigoriev I.V."/>
            <person name="Lucas S.M."/>
            <person name="Steele R.E."/>
            <person name="Finnerty J.R."/>
            <person name="Technau U."/>
            <person name="Martindale M.Q."/>
            <person name="Rokhsar D.S."/>
        </authorList>
    </citation>
    <scope>NUCLEOTIDE SEQUENCE [LARGE SCALE GENOMIC DNA]</scope>
    <source>
        <strain evidence="4">CH2 X CH6</strain>
    </source>
</reference>
<feature type="domain" description="CAP N-terminal" evidence="2">
    <location>
        <begin position="76"/>
        <end position="232"/>
    </location>
</feature>
<dbReference type="OrthoDB" id="1601at2759"/>
<dbReference type="SUPFAM" id="SSF101278">
    <property type="entry name" value="N-terminal domain of adenylylcyclase associated protein, CAP"/>
    <property type="match status" value="1"/>
</dbReference>
<dbReference type="PhylomeDB" id="A7S004"/>
<dbReference type="InterPro" id="IPR053950">
    <property type="entry name" value="CAP_N"/>
</dbReference>
<gene>
    <name evidence="3" type="ORF">NEMVEDRAFT_v1g241879</name>
</gene>
<dbReference type="STRING" id="45351.A7S004"/>
<dbReference type="HOGENOM" id="CLU_015780_3_1_1"/>
<dbReference type="GO" id="GO:0003779">
    <property type="term" value="F:actin binding"/>
    <property type="evidence" value="ECO:0007669"/>
    <property type="project" value="InterPro"/>
</dbReference>
<dbReference type="EMBL" id="DS469559">
    <property type="protein sequence ID" value="EDO42879.1"/>
    <property type="molecule type" value="Genomic_DNA"/>
</dbReference>
<dbReference type="Proteomes" id="UP000001593">
    <property type="component" value="Unassembled WGS sequence"/>
</dbReference>
<accession>A7S004</accession>
<dbReference type="AlphaFoldDB" id="A7S004"/>
<dbReference type="Pfam" id="PF21938">
    <property type="entry name" value="CAP_N"/>
    <property type="match status" value="1"/>
</dbReference>
<organism evidence="3 4">
    <name type="scientific">Nematostella vectensis</name>
    <name type="common">Starlet sea anemone</name>
    <dbReference type="NCBI Taxonomy" id="45351"/>
    <lineage>
        <taxon>Eukaryota</taxon>
        <taxon>Metazoa</taxon>
        <taxon>Cnidaria</taxon>
        <taxon>Anthozoa</taxon>
        <taxon>Hexacorallia</taxon>
        <taxon>Actiniaria</taxon>
        <taxon>Edwardsiidae</taxon>
        <taxon>Nematostella</taxon>
    </lineage>
</organism>
<comment type="similarity">
    <text evidence="1">Belongs to the CAP family.</text>
</comment>
<dbReference type="FunFam" id="1.25.40.330:FF:000001">
    <property type="entry name" value="Adenylyl cyclase-associated protein"/>
    <property type="match status" value="1"/>
</dbReference>
<dbReference type="InParanoid" id="A7S004"/>
<dbReference type="InterPro" id="IPR036222">
    <property type="entry name" value="CAP_N_sf"/>
</dbReference>
<proteinExistence type="inferred from homology"/>
<protein>
    <recommendedName>
        <fullName evidence="2">CAP N-terminal domain-containing protein</fullName>
    </recommendedName>
</protein>
<keyword evidence="4" id="KW-1185">Reference proteome</keyword>
<dbReference type="PANTHER" id="PTHR10652:SF0">
    <property type="entry name" value="ADENYLYL CYCLASE-ASSOCIATED PROTEIN"/>
    <property type="match status" value="1"/>
</dbReference>
<dbReference type="PANTHER" id="PTHR10652">
    <property type="entry name" value="ADENYLYL CYCLASE-ASSOCIATED PROTEIN"/>
    <property type="match status" value="1"/>
</dbReference>
<evidence type="ECO:0000256" key="1">
    <source>
        <dbReference type="ARBA" id="ARBA00007659"/>
    </source>
</evidence>
<dbReference type="eggNOG" id="KOG2675">
    <property type="taxonomic scope" value="Eukaryota"/>
</dbReference>
<evidence type="ECO:0000313" key="4">
    <source>
        <dbReference type="Proteomes" id="UP000001593"/>
    </source>
</evidence>
<dbReference type="InterPro" id="IPR001837">
    <property type="entry name" value="Adenylate_cyclase-assoc_CAP"/>
</dbReference>
<sequence length="238" mass="26305">MTSNPKTLARLDAVFHRLEAVNSKLGGKPGNTRVTSSKSEFEKLVQQLESATVRIESRLKTPGDANGDGSPSVQGFDQVLNDKLAKFFQLCYEIGGDVKDQAALMKEAFTAQREFLVWVSGRGRQPQDVMSTKLKSTSDKISEVQAFCNSHRGSKQFNHLSGVSEGVAALAWVAAPGKPSSFVKEKCDAAQFYTNRVLKDFKDKEPKHAEWARGLIGALKQLEEYVRDHHSVTLSWGM</sequence>
<evidence type="ECO:0000259" key="2">
    <source>
        <dbReference type="Pfam" id="PF21938"/>
    </source>
</evidence>
<dbReference type="Gene3D" id="1.25.40.330">
    <property type="entry name" value="Adenylate cyclase-associated CAP, N-terminal domain"/>
    <property type="match status" value="1"/>
</dbReference>
<name>A7S004_NEMVE</name>
<dbReference type="KEGG" id="nve:5514781"/>
<dbReference type="OMA" id="HAEWARG"/>
<dbReference type="GO" id="GO:0007010">
    <property type="term" value="P:cytoskeleton organization"/>
    <property type="evidence" value="ECO:0007669"/>
    <property type="project" value="InterPro"/>
</dbReference>
<evidence type="ECO:0000313" key="3">
    <source>
        <dbReference type="EMBL" id="EDO42879.1"/>
    </source>
</evidence>